<keyword evidence="3" id="KW-1185">Reference proteome</keyword>
<dbReference type="GO" id="GO:0016810">
    <property type="term" value="F:hydrolase activity, acting on carbon-nitrogen (but not peptide) bonds"/>
    <property type="evidence" value="ECO:0007669"/>
    <property type="project" value="InterPro"/>
</dbReference>
<evidence type="ECO:0000313" key="2">
    <source>
        <dbReference type="EMBL" id="SEM48486.1"/>
    </source>
</evidence>
<sequence length="324" mass="36535">MKKLSYIVAILMGAWLLVSNPFSDHYLSYLKAESITVSTSEDSLYRVIVEKAPEYEVKPVDAKMDPVWKAIPGYNGMKVNVDKSYKKMKKEGKFSENLLVFDELNPKVHLSELPPAAIYKGNPEKPMVSFIINVAWGNEYLSDMLSTLKKHHVTATFFLEGRWVKNHPELAKMIVEAGHEVGNHSFTHPDMKSLSVSRIHDEIKRTNEVIEATTGEKPRWFAPPSGSYKEDVAKVASVYGLGTVMWSVDTIDWKKPAPDALIQRVTGKLHNGAMILMHPTDSTAKSLDRLISEIKAKDMEIGTVSKLLSEERIMEKNKDKDEDS</sequence>
<accession>A0A1H7YQF8</accession>
<dbReference type="InterPro" id="IPR011330">
    <property type="entry name" value="Glyco_hydro/deAcase_b/a-brl"/>
</dbReference>
<dbReference type="Gene3D" id="3.20.20.370">
    <property type="entry name" value="Glycoside hydrolase/deacetylase"/>
    <property type="match status" value="1"/>
</dbReference>
<dbReference type="InterPro" id="IPR050248">
    <property type="entry name" value="Polysacc_deacetylase_ArnD"/>
</dbReference>
<dbReference type="PROSITE" id="PS51677">
    <property type="entry name" value="NODB"/>
    <property type="match status" value="1"/>
</dbReference>
<dbReference type="Pfam" id="PF01522">
    <property type="entry name" value="Polysacc_deac_1"/>
    <property type="match status" value="1"/>
</dbReference>
<dbReference type="PANTHER" id="PTHR10587:SF80">
    <property type="entry name" value="CHITOOLIGOSACCHARIDE DEACETYLASE"/>
    <property type="match status" value="1"/>
</dbReference>
<dbReference type="AlphaFoldDB" id="A0A1H7YQF8"/>
<dbReference type="RefSeq" id="WP_090742063.1">
    <property type="nucleotide sequence ID" value="NZ_FOBW01000003.1"/>
</dbReference>
<organism evidence="2 3">
    <name type="scientific">Mesobacillus persicus</name>
    <dbReference type="NCBI Taxonomy" id="930146"/>
    <lineage>
        <taxon>Bacteria</taxon>
        <taxon>Bacillati</taxon>
        <taxon>Bacillota</taxon>
        <taxon>Bacilli</taxon>
        <taxon>Bacillales</taxon>
        <taxon>Bacillaceae</taxon>
        <taxon>Mesobacillus</taxon>
    </lineage>
</organism>
<dbReference type="InterPro" id="IPR002509">
    <property type="entry name" value="NODB_dom"/>
</dbReference>
<protein>
    <submittedName>
        <fullName evidence="2">Probable sporulation protein, polysaccharide deacetylase family</fullName>
    </submittedName>
</protein>
<dbReference type="GO" id="GO:0016020">
    <property type="term" value="C:membrane"/>
    <property type="evidence" value="ECO:0007669"/>
    <property type="project" value="TreeGrafter"/>
</dbReference>
<proteinExistence type="predicted"/>
<dbReference type="InterPro" id="IPR014228">
    <property type="entry name" value="Spore_polysacc_deacetyl_YlxY"/>
</dbReference>
<name>A0A1H7YQF8_9BACI</name>
<feature type="domain" description="NodB homology" evidence="1">
    <location>
        <begin position="126"/>
        <end position="302"/>
    </location>
</feature>
<gene>
    <name evidence="2" type="ORF">SAMN05192533_10398</name>
</gene>
<dbReference type="OrthoDB" id="9812065at2"/>
<dbReference type="SUPFAM" id="SSF88713">
    <property type="entry name" value="Glycoside hydrolase/deacetylase"/>
    <property type="match status" value="1"/>
</dbReference>
<dbReference type="NCBIfam" id="TIGR02873">
    <property type="entry name" value="spore_ylxY"/>
    <property type="match status" value="1"/>
</dbReference>
<dbReference type="STRING" id="930146.SAMN05192533_10398"/>
<dbReference type="CDD" id="cd10950">
    <property type="entry name" value="CE4_BsYlxY_like"/>
    <property type="match status" value="1"/>
</dbReference>
<evidence type="ECO:0000313" key="3">
    <source>
        <dbReference type="Proteomes" id="UP000198553"/>
    </source>
</evidence>
<dbReference type="PANTHER" id="PTHR10587">
    <property type="entry name" value="GLYCOSYL TRANSFERASE-RELATED"/>
    <property type="match status" value="1"/>
</dbReference>
<dbReference type="Proteomes" id="UP000198553">
    <property type="component" value="Unassembled WGS sequence"/>
</dbReference>
<dbReference type="EMBL" id="FOBW01000003">
    <property type="protein sequence ID" value="SEM48486.1"/>
    <property type="molecule type" value="Genomic_DNA"/>
</dbReference>
<evidence type="ECO:0000259" key="1">
    <source>
        <dbReference type="PROSITE" id="PS51677"/>
    </source>
</evidence>
<reference evidence="3" key="1">
    <citation type="submission" date="2016-10" db="EMBL/GenBank/DDBJ databases">
        <authorList>
            <person name="Varghese N."/>
            <person name="Submissions S."/>
        </authorList>
    </citation>
    <scope>NUCLEOTIDE SEQUENCE [LARGE SCALE GENOMIC DNA]</scope>
    <source>
        <strain evidence="3">B48,IBRC-M 10115,DSM 25386,CECT 8001</strain>
    </source>
</reference>
<dbReference type="GO" id="GO:0005975">
    <property type="term" value="P:carbohydrate metabolic process"/>
    <property type="evidence" value="ECO:0007669"/>
    <property type="project" value="InterPro"/>
</dbReference>